<feature type="region of interest" description="Disordered" evidence="1">
    <location>
        <begin position="1"/>
        <end position="150"/>
    </location>
</feature>
<accession>A0A386ZHR4</accession>
<dbReference type="Proteomes" id="UP000267164">
    <property type="component" value="Chromosome"/>
</dbReference>
<organism evidence="2 3">
    <name type="scientific">Nocardia yunnanensis</name>
    <dbReference type="NCBI Taxonomy" id="2382165"/>
    <lineage>
        <taxon>Bacteria</taxon>
        <taxon>Bacillati</taxon>
        <taxon>Actinomycetota</taxon>
        <taxon>Actinomycetes</taxon>
        <taxon>Mycobacteriales</taxon>
        <taxon>Nocardiaceae</taxon>
        <taxon>Nocardia</taxon>
    </lineage>
</organism>
<protein>
    <submittedName>
        <fullName evidence="2">Uncharacterized protein</fullName>
    </submittedName>
</protein>
<gene>
    <name evidence="2" type="ORF">D7D52_27495</name>
</gene>
<evidence type="ECO:0000256" key="1">
    <source>
        <dbReference type="SAM" id="MobiDB-lite"/>
    </source>
</evidence>
<reference evidence="2 3" key="1">
    <citation type="submission" date="2018-09" db="EMBL/GenBank/DDBJ databases">
        <title>Nocardia yunnanensis sp. nov., an actinomycete isolated from a soil sample.</title>
        <authorList>
            <person name="Zhang J."/>
        </authorList>
    </citation>
    <scope>NUCLEOTIDE SEQUENCE [LARGE SCALE GENOMIC DNA]</scope>
    <source>
        <strain evidence="2 3">CFHS0054</strain>
    </source>
</reference>
<name>A0A386ZHR4_9NOCA</name>
<dbReference type="KEGG" id="nyu:D7D52_27495"/>
<dbReference type="RefSeq" id="WP_120740917.1">
    <property type="nucleotide sequence ID" value="NZ_CP032568.1"/>
</dbReference>
<sequence>MDAVERLRKKLESLKAAEAGSPEAGDAASNLTRLPRRPRRMSEEVSPRKTWQPEGLSAYDPAPTRPVLRSELQRETGWWPVDPGQAGFTPHTDAANGSGEDGSVIDLGTARRKRAAEDAPAAGIRRVAKPRRIGPAAGSDTQGHPTDGDS</sequence>
<feature type="compositionally biased region" description="Basic and acidic residues" evidence="1">
    <location>
        <begin position="1"/>
        <end position="15"/>
    </location>
</feature>
<keyword evidence="3" id="KW-1185">Reference proteome</keyword>
<dbReference type="AlphaFoldDB" id="A0A386ZHR4"/>
<dbReference type="EMBL" id="CP032568">
    <property type="protein sequence ID" value="AYF76930.1"/>
    <property type="molecule type" value="Genomic_DNA"/>
</dbReference>
<evidence type="ECO:0000313" key="3">
    <source>
        <dbReference type="Proteomes" id="UP000267164"/>
    </source>
</evidence>
<dbReference type="OrthoDB" id="4571795at2"/>
<evidence type="ECO:0000313" key="2">
    <source>
        <dbReference type="EMBL" id="AYF76930.1"/>
    </source>
</evidence>
<proteinExistence type="predicted"/>